<evidence type="ECO:0000313" key="2">
    <source>
        <dbReference type="EMBL" id="EFN66670.1"/>
    </source>
</evidence>
<keyword evidence="3" id="KW-1185">Reference proteome</keyword>
<gene>
    <name evidence="2" type="ORF">EAG_14645</name>
</gene>
<dbReference type="Proteomes" id="UP000000311">
    <property type="component" value="Unassembled WGS sequence"/>
</dbReference>
<name>E2AIQ8_CAMFO</name>
<dbReference type="OrthoDB" id="7554976at2759"/>
<dbReference type="OMA" id="RINFCEG"/>
<protein>
    <recommendedName>
        <fullName evidence="1">DUF4817 domain-containing protein</fullName>
    </recommendedName>
</protein>
<feature type="non-terminal residue" evidence="2">
    <location>
        <position position="116"/>
    </location>
</feature>
<proteinExistence type="predicted"/>
<dbReference type="InParanoid" id="E2AIQ8"/>
<dbReference type="AlphaFoldDB" id="E2AIQ8"/>
<evidence type="ECO:0000313" key="3">
    <source>
        <dbReference type="Proteomes" id="UP000000311"/>
    </source>
</evidence>
<organism evidence="3">
    <name type="scientific">Camponotus floridanus</name>
    <name type="common">Florida carpenter ant</name>
    <dbReference type="NCBI Taxonomy" id="104421"/>
    <lineage>
        <taxon>Eukaryota</taxon>
        <taxon>Metazoa</taxon>
        <taxon>Ecdysozoa</taxon>
        <taxon>Arthropoda</taxon>
        <taxon>Hexapoda</taxon>
        <taxon>Insecta</taxon>
        <taxon>Pterygota</taxon>
        <taxon>Neoptera</taxon>
        <taxon>Endopterygota</taxon>
        <taxon>Hymenoptera</taxon>
        <taxon>Apocrita</taxon>
        <taxon>Aculeata</taxon>
        <taxon>Formicoidea</taxon>
        <taxon>Formicidae</taxon>
        <taxon>Formicinae</taxon>
        <taxon>Camponotus</taxon>
    </lineage>
</organism>
<reference evidence="2 3" key="1">
    <citation type="journal article" date="2010" name="Science">
        <title>Genomic comparison of the ants Camponotus floridanus and Harpegnathos saltator.</title>
        <authorList>
            <person name="Bonasio R."/>
            <person name="Zhang G."/>
            <person name="Ye C."/>
            <person name="Mutti N.S."/>
            <person name="Fang X."/>
            <person name="Qin N."/>
            <person name="Donahue G."/>
            <person name="Yang P."/>
            <person name="Li Q."/>
            <person name="Li C."/>
            <person name="Zhang P."/>
            <person name="Huang Z."/>
            <person name="Berger S.L."/>
            <person name="Reinberg D."/>
            <person name="Wang J."/>
            <person name="Liebig J."/>
        </authorList>
    </citation>
    <scope>NUCLEOTIDE SEQUENCE [LARGE SCALE GENOMIC DNA]</scope>
    <source>
        <strain evidence="3">C129</strain>
    </source>
</reference>
<dbReference type="EMBL" id="GL439869">
    <property type="protein sequence ID" value="EFN66670.1"/>
    <property type="molecule type" value="Genomic_DNA"/>
</dbReference>
<dbReference type="Gene3D" id="1.10.10.60">
    <property type="entry name" value="Homeodomain-like"/>
    <property type="match status" value="1"/>
</dbReference>
<accession>E2AIQ8</accession>
<dbReference type="Pfam" id="PF16087">
    <property type="entry name" value="DUF4817"/>
    <property type="match status" value="1"/>
</dbReference>
<dbReference type="PANTHER" id="PTHR47326:SF1">
    <property type="entry name" value="HTH PSQ-TYPE DOMAIN-CONTAINING PROTEIN"/>
    <property type="match status" value="1"/>
</dbReference>
<feature type="domain" description="DUF4817" evidence="1">
    <location>
        <begin position="7"/>
        <end position="61"/>
    </location>
</feature>
<dbReference type="InterPro" id="IPR032135">
    <property type="entry name" value="DUF4817"/>
</dbReference>
<feature type="non-terminal residue" evidence="2">
    <location>
        <position position="1"/>
    </location>
</feature>
<dbReference type="PANTHER" id="PTHR47326">
    <property type="entry name" value="TRANSPOSABLE ELEMENT TC3 TRANSPOSASE-LIKE PROTEIN"/>
    <property type="match status" value="1"/>
</dbReference>
<evidence type="ECO:0000259" key="1">
    <source>
        <dbReference type="Pfam" id="PF16087"/>
    </source>
</evidence>
<sequence length="116" mass="13534">CIMGCFTAEEYTDMIICYGMAGENAAAAMRLYAERFPNRKRHPSSSTILHCIHRVRETGLLGSKRYFDTPFHRDKTIDKRVLRELEKKPRNVCRIARTLGITRTMVYNILKENDLH</sequence>